<dbReference type="GeneID" id="114870368"/>
<evidence type="ECO:0000313" key="9">
    <source>
        <dbReference type="Proteomes" id="UP000515150"/>
    </source>
</evidence>
<name>A0A8M1H5I4_BETSP</name>
<dbReference type="Proteomes" id="UP000515150">
    <property type="component" value="Chromosome 15"/>
</dbReference>
<reference evidence="10" key="1">
    <citation type="submission" date="2025-08" db="UniProtKB">
        <authorList>
            <consortium name="RefSeq"/>
        </authorList>
    </citation>
    <scope>IDENTIFICATION</scope>
</reference>
<keyword evidence="3" id="KW-0812">Transmembrane</keyword>
<keyword evidence="5" id="KW-0297">G-protein coupled receptor</keyword>
<keyword evidence="8" id="KW-0807">Transducer</keyword>
<organism evidence="9 10">
    <name type="scientific">Betta splendens</name>
    <name type="common">Siamese fighting fish</name>
    <dbReference type="NCBI Taxonomy" id="158456"/>
    <lineage>
        <taxon>Eukaryota</taxon>
        <taxon>Metazoa</taxon>
        <taxon>Chordata</taxon>
        <taxon>Craniata</taxon>
        <taxon>Vertebrata</taxon>
        <taxon>Euteleostomi</taxon>
        <taxon>Actinopterygii</taxon>
        <taxon>Neopterygii</taxon>
        <taxon>Teleostei</taxon>
        <taxon>Neoteleostei</taxon>
        <taxon>Acanthomorphata</taxon>
        <taxon>Anabantaria</taxon>
        <taxon>Anabantiformes</taxon>
        <taxon>Anabantoidei</taxon>
        <taxon>Osphronemidae</taxon>
        <taxon>Betta</taxon>
    </lineage>
</organism>
<protein>
    <submittedName>
        <fullName evidence="10">Mas-related G-protein coupled receptor member A6-like</fullName>
    </submittedName>
</protein>
<dbReference type="SUPFAM" id="SSF81321">
    <property type="entry name" value="Family A G protein-coupled receptor-like"/>
    <property type="match status" value="1"/>
</dbReference>
<keyword evidence="9" id="KW-1185">Reference proteome</keyword>
<evidence type="ECO:0000256" key="1">
    <source>
        <dbReference type="ARBA" id="ARBA00004651"/>
    </source>
</evidence>
<evidence type="ECO:0000313" key="10">
    <source>
        <dbReference type="RefSeq" id="XP_040923512.1"/>
    </source>
</evidence>
<dbReference type="GO" id="GO:0005886">
    <property type="term" value="C:plasma membrane"/>
    <property type="evidence" value="ECO:0007669"/>
    <property type="project" value="UniProtKB-SubCell"/>
</dbReference>
<evidence type="ECO:0000256" key="4">
    <source>
        <dbReference type="ARBA" id="ARBA00022989"/>
    </source>
</evidence>
<keyword evidence="6" id="KW-0472">Membrane</keyword>
<evidence type="ECO:0000256" key="2">
    <source>
        <dbReference type="ARBA" id="ARBA00022475"/>
    </source>
</evidence>
<evidence type="ECO:0000256" key="5">
    <source>
        <dbReference type="ARBA" id="ARBA00023040"/>
    </source>
</evidence>
<evidence type="ECO:0000256" key="8">
    <source>
        <dbReference type="ARBA" id="ARBA00023224"/>
    </source>
</evidence>
<dbReference type="AlphaFoldDB" id="A0A8M1H5I4"/>
<keyword evidence="7" id="KW-0675">Receptor</keyword>
<keyword evidence="2" id="KW-1003">Cell membrane</keyword>
<dbReference type="PANTHER" id="PTHR11334">
    <property type="entry name" value="MAS-RELATED G-PROTEIN COUPLED RECEPTOR"/>
    <property type="match status" value="1"/>
</dbReference>
<dbReference type="CDD" id="cd00637">
    <property type="entry name" value="7tm_classA_rhodopsin-like"/>
    <property type="match status" value="1"/>
</dbReference>
<accession>A0A8M1H5I4</accession>
<dbReference type="OrthoDB" id="5961704at2759"/>
<evidence type="ECO:0000256" key="3">
    <source>
        <dbReference type="ARBA" id="ARBA00022692"/>
    </source>
</evidence>
<dbReference type="GO" id="GO:0004930">
    <property type="term" value="F:G protein-coupled receptor activity"/>
    <property type="evidence" value="ECO:0007669"/>
    <property type="project" value="UniProtKB-KW"/>
</dbReference>
<proteinExistence type="predicted"/>
<dbReference type="InterPro" id="IPR000276">
    <property type="entry name" value="GPCR_Rhodpsn"/>
</dbReference>
<dbReference type="InterPro" id="IPR026234">
    <property type="entry name" value="MRGPCRFAMILY"/>
</dbReference>
<keyword evidence="4" id="KW-1133">Transmembrane helix</keyword>
<dbReference type="KEGG" id="bspl:114870368"/>
<gene>
    <name evidence="10" type="primary">LOC114870368</name>
</gene>
<comment type="subcellular location">
    <subcellularLocation>
        <location evidence="1">Cell membrane</location>
        <topology evidence="1">Multi-pass membrane protein</topology>
    </subcellularLocation>
</comment>
<dbReference type="Gene3D" id="1.20.1070.10">
    <property type="entry name" value="Rhodopsin 7-helix transmembrane proteins"/>
    <property type="match status" value="1"/>
</dbReference>
<evidence type="ECO:0000256" key="6">
    <source>
        <dbReference type="ARBA" id="ARBA00023136"/>
    </source>
</evidence>
<sequence>MDYHSNSMEYNDDHFQRSYEFDHRKAELVTKWLMWAIGIISLPLNGAVIFATFSQVQRDVTRIYVMNLLVSDLLQLCFMMALLPNDETFILFYAYHFSLMASVGFRTCLALERCSVILCPRVSCFRQSIVCGVVCLFLWLVPLCVFIFAMFVPVSIVHVIYLLLPCPFLISTLVISLISLCVNSSVNLSLKHRVVGSVVLLVLVHMLLIIPSLIVWLSGGTGSYILDHVPYVILKLVPLADTFLYFFLTKRDTDNNLGNSVNRPVMNDESSHINSSV</sequence>
<evidence type="ECO:0000256" key="7">
    <source>
        <dbReference type="ARBA" id="ARBA00023170"/>
    </source>
</evidence>
<dbReference type="PRINTS" id="PR00237">
    <property type="entry name" value="GPCRRHODOPSN"/>
</dbReference>
<dbReference type="RefSeq" id="XP_040923512.1">
    <property type="nucleotide sequence ID" value="XM_041067578.2"/>
</dbReference>
<dbReference type="PANTHER" id="PTHR11334:SF29">
    <property type="entry name" value="MAS-RELATED G-PROTEIN COUPLED RECEPTOR MEMBER X2"/>
    <property type="match status" value="1"/>
</dbReference>